<dbReference type="GO" id="GO:0008299">
    <property type="term" value="P:isoprenoid biosynthetic process"/>
    <property type="evidence" value="ECO:0007669"/>
    <property type="project" value="InterPro"/>
</dbReference>
<gene>
    <name evidence="7" type="primary">hepST</name>
    <name evidence="7" type="ORF">Dform_01758</name>
</gene>
<proteinExistence type="inferred from homology"/>
<dbReference type="InterPro" id="IPR008949">
    <property type="entry name" value="Isoprenoid_synthase_dom_sf"/>
</dbReference>
<comment type="similarity">
    <text evidence="2 6">Belongs to the FPP/GGPP synthase family.</text>
</comment>
<evidence type="ECO:0000313" key="7">
    <source>
        <dbReference type="EMBL" id="APV45077.1"/>
    </source>
</evidence>
<comment type="cofactor">
    <cofactor evidence="1">
        <name>Mg(2+)</name>
        <dbReference type="ChEBI" id="CHEBI:18420"/>
    </cofactor>
</comment>
<dbReference type="PANTHER" id="PTHR12001">
    <property type="entry name" value="GERANYLGERANYL PYROPHOSPHATE SYNTHASE"/>
    <property type="match status" value="1"/>
</dbReference>
<dbReference type="InterPro" id="IPR033749">
    <property type="entry name" value="Polyprenyl_synt_CS"/>
</dbReference>
<accession>A0A1P8F9D4</accession>
<evidence type="ECO:0000256" key="1">
    <source>
        <dbReference type="ARBA" id="ARBA00001946"/>
    </source>
</evidence>
<dbReference type="EC" id="2.5.1.30" evidence="7"/>
<keyword evidence="4" id="KW-0479">Metal-binding</keyword>
<sequence length="323" mass="35902">MDYKLIYTPVARDLADVEANLSDLTEQWRSDFPELHAMLHHVLRGGKILRPALTFLAGRCIDGVTSRMLNMATANELLHIATLVHDDAIDKADFRRGRETANKLWGVEKAILLGDFLFARASEFAATTHELRVVKLFSSTLRIISVGELKQARAAFSLEQSLQGYMDRIACKTAALLKMSCESGAILAGGTEEQIQVLSDFGFNLGLAFQIVDDILDFTGTEVELGKPVGSDLRQGTITLPPLLLMERYPAANPISDFIRGVARNNKIAEAIDMIKSGGFIEESYRHALKYSTQAQEMLNRLPESPYRGALRALTDYLIERRV</sequence>
<dbReference type="GO" id="GO:0046872">
    <property type="term" value="F:metal ion binding"/>
    <property type="evidence" value="ECO:0007669"/>
    <property type="project" value="UniProtKB-KW"/>
</dbReference>
<dbReference type="GO" id="GO:0000010">
    <property type="term" value="F:heptaprenyl diphosphate synthase activity"/>
    <property type="evidence" value="ECO:0007669"/>
    <property type="project" value="UniProtKB-EC"/>
</dbReference>
<organism evidence="7 8">
    <name type="scientific">Dehalogenimonas formicexedens</name>
    <dbReference type="NCBI Taxonomy" id="1839801"/>
    <lineage>
        <taxon>Bacteria</taxon>
        <taxon>Bacillati</taxon>
        <taxon>Chloroflexota</taxon>
        <taxon>Dehalococcoidia</taxon>
        <taxon>Dehalococcoidales</taxon>
        <taxon>Dehalococcoidaceae</taxon>
        <taxon>Dehalogenimonas</taxon>
    </lineage>
</organism>
<evidence type="ECO:0000256" key="6">
    <source>
        <dbReference type="RuleBase" id="RU004466"/>
    </source>
</evidence>
<dbReference type="PROSITE" id="PS00723">
    <property type="entry name" value="POLYPRENYL_SYNTHASE_1"/>
    <property type="match status" value="1"/>
</dbReference>
<dbReference type="AlphaFoldDB" id="A0A1P8F9D4"/>
<keyword evidence="5" id="KW-0460">Magnesium</keyword>
<dbReference type="EMBL" id="CP018258">
    <property type="protein sequence ID" value="APV45077.1"/>
    <property type="molecule type" value="Genomic_DNA"/>
</dbReference>
<dbReference type="CDD" id="cd00685">
    <property type="entry name" value="Trans_IPPS_HT"/>
    <property type="match status" value="1"/>
</dbReference>
<dbReference type="GO" id="GO:0106350">
    <property type="term" value="F:all-trans-octaprenyl-diphosphate synthase activity"/>
    <property type="evidence" value="ECO:0007669"/>
    <property type="project" value="UniProtKB-EC"/>
</dbReference>
<dbReference type="STRING" id="1839801.Dform_01758"/>
<evidence type="ECO:0000313" key="8">
    <source>
        <dbReference type="Proteomes" id="UP000185934"/>
    </source>
</evidence>
<dbReference type="SFLD" id="SFLDS00005">
    <property type="entry name" value="Isoprenoid_Synthase_Type_I"/>
    <property type="match status" value="1"/>
</dbReference>
<dbReference type="KEGG" id="dfo:Dform_01758"/>
<reference evidence="8" key="1">
    <citation type="submission" date="2016-11" db="EMBL/GenBank/DDBJ databases">
        <title>Dehalogenimonas formicexedens sp. nov., a chlorinated alkane respiring bacterium isolated from contaminated groundwater.</title>
        <authorList>
            <person name="Key T.A."/>
            <person name="Bowman K.S."/>
            <person name="Lee I."/>
            <person name="Chun J."/>
            <person name="Albuquerque L."/>
            <person name="da Costa M.S."/>
            <person name="Rainey F.A."/>
            <person name="Moe W.M."/>
        </authorList>
    </citation>
    <scope>NUCLEOTIDE SEQUENCE [LARGE SCALE GENOMIC DNA]</scope>
    <source>
        <strain evidence="8">NSZ-14</strain>
    </source>
</reference>
<dbReference type="EC" id="2.5.1.90" evidence="7"/>
<dbReference type="Gene3D" id="1.10.600.10">
    <property type="entry name" value="Farnesyl Diphosphate Synthase"/>
    <property type="match status" value="1"/>
</dbReference>
<dbReference type="RefSeq" id="WP_076004662.1">
    <property type="nucleotide sequence ID" value="NZ_CP018258.1"/>
</dbReference>
<evidence type="ECO:0000256" key="4">
    <source>
        <dbReference type="ARBA" id="ARBA00022723"/>
    </source>
</evidence>
<evidence type="ECO:0000256" key="5">
    <source>
        <dbReference type="ARBA" id="ARBA00022842"/>
    </source>
</evidence>
<evidence type="ECO:0000256" key="2">
    <source>
        <dbReference type="ARBA" id="ARBA00006706"/>
    </source>
</evidence>
<keyword evidence="8" id="KW-1185">Reference proteome</keyword>
<evidence type="ECO:0000256" key="3">
    <source>
        <dbReference type="ARBA" id="ARBA00022679"/>
    </source>
</evidence>
<dbReference type="InterPro" id="IPR000092">
    <property type="entry name" value="Polyprenyl_synt"/>
</dbReference>
<dbReference type="PROSITE" id="PS00444">
    <property type="entry name" value="POLYPRENYL_SYNTHASE_2"/>
    <property type="match status" value="1"/>
</dbReference>
<name>A0A1P8F9D4_9CHLR</name>
<dbReference type="Pfam" id="PF00348">
    <property type="entry name" value="polyprenyl_synt"/>
    <property type="match status" value="1"/>
</dbReference>
<keyword evidence="3 6" id="KW-0808">Transferase</keyword>
<dbReference type="PANTHER" id="PTHR12001:SF69">
    <property type="entry name" value="ALL TRANS-POLYPRENYL-DIPHOSPHATE SYNTHASE PDSS1"/>
    <property type="match status" value="1"/>
</dbReference>
<dbReference type="Proteomes" id="UP000185934">
    <property type="component" value="Chromosome"/>
</dbReference>
<dbReference type="OrthoDB" id="9805316at2"/>
<dbReference type="SUPFAM" id="SSF48576">
    <property type="entry name" value="Terpenoid synthases"/>
    <property type="match status" value="1"/>
</dbReference>
<protein>
    <submittedName>
        <fullName evidence="7">Heptaprenyl diphosphate synthase/octaprenyl-diphosphate synthase</fullName>
        <ecNumber evidence="7">2.5.1.30</ecNumber>
        <ecNumber evidence="7">2.5.1.90</ecNumber>
    </submittedName>
</protein>